<evidence type="ECO:0000256" key="5">
    <source>
        <dbReference type="ARBA" id="ARBA00022475"/>
    </source>
</evidence>
<keyword evidence="9 12" id="KW-0472">Membrane</keyword>
<evidence type="ECO:0000256" key="2">
    <source>
        <dbReference type="ARBA" id="ARBA00004651"/>
    </source>
</evidence>
<feature type="transmembrane region" description="Helical" evidence="12">
    <location>
        <begin position="171"/>
        <end position="191"/>
    </location>
</feature>
<dbReference type="Pfam" id="PF05631">
    <property type="entry name" value="MFS_5"/>
    <property type="match status" value="1"/>
</dbReference>
<evidence type="ECO:0000256" key="10">
    <source>
        <dbReference type="ARBA" id="ARBA00030646"/>
    </source>
</evidence>
<evidence type="ECO:0000256" key="8">
    <source>
        <dbReference type="ARBA" id="ARBA00023065"/>
    </source>
</evidence>
<keyword evidence="14" id="KW-1185">Reference proteome</keyword>
<dbReference type="Proteomes" id="UP001515480">
    <property type="component" value="Unassembled WGS sequence"/>
</dbReference>
<evidence type="ECO:0000256" key="12">
    <source>
        <dbReference type="SAM" id="Phobius"/>
    </source>
</evidence>
<comment type="subcellular location">
    <subcellularLocation>
        <location evidence="2">Cell membrane</location>
        <topology evidence="2">Multi-pass membrane protein</topology>
    </subcellularLocation>
</comment>
<feature type="transmembrane region" description="Helical" evidence="12">
    <location>
        <begin position="296"/>
        <end position="320"/>
    </location>
</feature>
<protein>
    <recommendedName>
        <fullName evidence="3">Molybdate-anion transporter</fullName>
    </recommendedName>
    <alternativeName>
        <fullName evidence="10">Major facilitator superfamily domain-containing protein 5</fullName>
    </alternativeName>
    <alternativeName>
        <fullName evidence="11">Molybdate transporter 2 homolog</fullName>
    </alternativeName>
</protein>
<name>A0AB34J7B6_PRYPA</name>
<keyword evidence="7 12" id="KW-1133">Transmembrane helix</keyword>
<dbReference type="SUPFAM" id="SSF103473">
    <property type="entry name" value="MFS general substrate transporter"/>
    <property type="match status" value="1"/>
</dbReference>
<evidence type="ECO:0000256" key="7">
    <source>
        <dbReference type="ARBA" id="ARBA00022989"/>
    </source>
</evidence>
<dbReference type="CDD" id="cd17487">
    <property type="entry name" value="MFS_MFSD5_like"/>
    <property type="match status" value="1"/>
</dbReference>
<dbReference type="EMBL" id="JBGBPQ010000012">
    <property type="protein sequence ID" value="KAL1514720.1"/>
    <property type="molecule type" value="Genomic_DNA"/>
</dbReference>
<dbReference type="InterPro" id="IPR008509">
    <property type="entry name" value="MOT2/MFSD5"/>
</dbReference>
<evidence type="ECO:0000256" key="6">
    <source>
        <dbReference type="ARBA" id="ARBA00022692"/>
    </source>
</evidence>
<evidence type="ECO:0000256" key="4">
    <source>
        <dbReference type="ARBA" id="ARBA00022448"/>
    </source>
</evidence>
<feature type="transmembrane region" description="Helical" evidence="12">
    <location>
        <begin position="6"/>
        <end position="23"/>
    </location>
</feature>
<feature type="transmembrane region" description="Helical" evidence="12">
    <location>
        <begin position="415"/>
        <end position="437"/>
    </location>
</feature>
<dbReference type="AlphaFoldDB" id="A0AB34J7B6"/>
<dbReference type="GO" id="GO:0006811">
    <property type="term" value="P:monoatomic ion transport"/>
    <property type="evidence" value="ECO:0007669"/>
    <property type="project" value="UniProtKB-KW"/>
</dbReference>
<evidence type="ECO:0000256" key="11">
    <source>
        <dbReference type="ARBA" id="ARBA00032555"/>
    </source>
</evidence>
<evidence type="ECO:0000313" key="14">
    <source>
        <dbReference type="Proteomes" id="UP001515480"/>
    </source>
</evidence>
<dbReference type="PANTHER" id="PTHR23516:SF1">
    <property type="entry name" value="MOLYBDATE-ANION TRANSPORTER"/>
    <property type="match status" value="1"/>
</dbReference>
<accession>A0AB34J7B6</accession>
<sequence>MVTMYGYALGVTAAATAAATAYARRGQATKTTATAEFRRFQLSFLLVYYICMTADWLQGPYVYALYASYGFSKHDIAVLFVGGFGASMVFGTFVGAAADRLGRRRLCLLYCILYILSCATKHARDYWVLMLGRILGGVATSLLFSSFESWMVCEHNARGHDAASLSETFSLMYFGNSLCAIMAGMVAEAAADAVKLTPLSGIWHYGGYCSPFDLSALCLVIGFALISATWGENYGNTSKAADLSNCSSLEKPLNSMKKDARILLIGVIVSLFEGSMYIFVFNWTPSLSSKQTDTPPFGFIFAIFMVACMGGSSLFSILVGTMPAESMLRYVFIVAAMALAVPTLTPDPILTLGGMCVFEACVGMYWPAIGTVKSQESDASSSVVPEETRATIYNIFRVPLNAVVLAVLLNHMDVGTAFTICAIMLVCCGVAQTMLFAKMSKATVDVSQKLMSSEESAGFISSTGSDKDY</sequence>
<gene>
    <name evidence="13" type="ORF">AB1Y20_003807</name>
</gene>
<dbReference type="GO" id="GO:0005886">
    <property type="term" value="C:plasma membrane"/>
    <property type="evidence" value="ECO:0007669"/>
    <property type="project" value="UniProtKB-SubCell"/>
</dbReference>
<keyword evidence="5" id="KW-1003">Cell membrane</keyword>
<feature type="transmembrane region" description="Helical" evidence="12">
    <location>
        <begin position="262"/>
        <end position="284"/>
    </location>
</feature>
<proteinExistence type="predicted"/>
<dbReference type="InterPro" id="IPR036259">
    <property type="entry name" value="MFS_trans_sf"/>
</dbReference>
<comment type="caution">
    <text evidence="13">The sequence shown here is derived from an EMBL/GenBank/DDBJ whole genome shotgun (WGS) entry which is preliminary data.</text>
</comment>
<feature type="transmembrane region" description="Helical" evidence="12">
    <location>
        <begin position="76"/>
        <end position="94"/>
    </location>
</feature>
<comment type="function">
    <text evidence="1">Mediates high-affinity intracellular uptake of the rare oligo-element molybdenum.</text>
</comment>
<organism evidence="13 14">
    <name type="scientific">Prymnesium parvum</name>
    <name type="common">Toxic golden alga</name>
    <dbReference type="NCBI Taxonomy" id="97485"/>
    <lineage>
        <taxon>Eukaryota</taxon>
        <taxon>Haptista</taxon>
        <taxon>Haptophyta</taxon>
        <taxon>Prymnesiophyceae</taxon>
        <taxon>Prymnesiales</taxon>
        <taxon>Prymnesiaceae</taxon>
        <taxon>Prymnesium</taxon>
    </lineage>
</organism>
<evidence type="ECO:0000256" key="1">
    <source>
        <dbReference type="ARBA" id="ARBA00003019"/>
    </source>
</evidence>
<keyword evidence="4" id="KW-0813">Transport</keyword>
<dbReference type="PANTHER" id="PTHR23516">
    <property type="entry name" value="SAM (S-ADENOSYL METHIONINE) TRANSPORTER"/>
    <property type="match status" value="1"/>
</dbReference>
<dbReference type="Gene3D" id="1.20.1250.20">
    <property type="entry name" value="MFS general substrate transporter like domains"/>
    <property type="match status" value="1"/>
</dbReference>
<feature type="transmembrane region" description="Helical" evidence="12">
    <location>
        <begin position="211"/>
        <end position="230"/>
    </location>
</feature>
<evidence type="ECO:0000313" key="13">
    <source>
        <dbReference type="EMBL" id="KAL1514720.1"/>
    </source>
</evidence>
<reference evidence="13 14" key="1">
    <citation type="journal article" date="2024" name="Science">
        <title>Giant polyketide synthase enzymes in the biosynthesis of giant marine polyether toxins.</title>
        <authorList>
            <person name="Fallon T.R."/>
            <person name="Shende V.V."/>
            <person name="Wierzbicki I.H."/>
            <person name="Pendleton A.L."/>
            <person name="Watervoot N.F."/>
            <person name="Auber R.P."/>
            <person name="Gonzalez D.J."/>
            <person name="Wisecaver J.H."/>
            <person name="Moore B.S."/>
        </authorList>
    </citation>
    <scope>NUCLEOTIDE SEQUENCE [LARGE SCALE GENOMIC DNA]</scope>
    <source>
        <strain evidence="13 14">12B1</strain>
    </source>
</reference>
<feature type="transmembrane region" description="Helical" evidence="12">
    <location>
        <begin position="44"/>
        <end position="64"/>
    </location>
</feature>
<dbReference type="GO" id="GO:0015098">
    <property type="term" value="F:molybdate ion transmembrane transporter activity"/>
    <property type="evidence" value="ECO:0007669"/>
    <property type="project" value="InterPro"/>
</dbReference>
<keyword evidence="6 12" id="KW-0812">Transmembrane</keyword>
<evidence type="ECO:0000256" key="3">
    <source>
        <dbReference type="ARBA" id="ARBA00021242"/>
    </source>
</evidence>
<evidence type="ECO:0000256" key="9">
    <source>
        <dbReference type="ARBA" id="ARBA00023136"/>
    </source>
</evidence>
<feature type="transmembrane region" description="Helical" evidence="12">
    <location>
        <begin position="327"/>
        <end position="344"/>
    </location>
</feature>
<keyword evidence="8" id="KW-0406">Ion transport</keyword>